<name>A0A9X1VBZ0_9BACL</name>
<dbReference type="EMBL" id="JALBUF010000042">
    <property type="protein sequence ID" value="MCI0184952.1"/>
    <property type="molecule type" value="Genomic_DNA"/>
</dbReference>
<comment type="caution">
    <text evidence="1">The sequence shown here is derived from an EMBL/GenBank/DDBJ whole genome shotgun (WGS) entry which is preliminary data.</text>
</comment>
<proteinExistence type="predicted"/>
<evidence type="ECO:0000313" key="1">
    <source>
        <dbReference type="EMBL" id="MCI0184952.1"/>
    </source>
</evidence>
<sequence length="80" mass="8635">MPVTWDGQTLFTVQNVQSGTGYNVQTGSQTPETTVSITYNVPLPFDRAFTLIGGQPLAATIPIQETATYYNETQYTGDGA</sequence>
<evidence type="ECO:0000313" key="2">
    <source>
        <dbReference type="Proteomes" id="UP001139263"/>
    </source>
</evidence>
<keyword evidence="2" id="KW-1185">Reference proteome</keyword>
<organism evidence="1 2">
    <name type="scientific">Sulfoacidibacillus ferrooxidans</name>
    <dbReference type="NCBI Taxonomy" id="2005001"/>
    <lineage>
        <taxon>Bacteria</taxon>
        <taxon>Bacillati</taxon>
        <taxon>Bacillota</taxon>
        <taxon>Bacilli</taxon>
        <taxon>Bacillales</taxon>
        <taxon>Alicyclobacillaceae</taxon>
        <taxon>Sulfoacidibacillus</taxon>
    </lineage>
</organism>
<dbReference type="AlphaFoldDB" id="A0A9X1VBZ0"/>
<reference evidence="1" key="1">
    <citation type="submission" date="2022-03" db="EMBL/GenBank/DDBJ databases">
        <title>Draft Genome Sequence of Firmicute Strain S0AB, a Heterotrophic Iron/Sulfur-Oxidizing Extreme Acidophile.</title>
        <authorList>
            <person name="Vergara E."/>
            <person name="Pakostova E."/>
            <person name="Johnson D.B."/>
            <person name="Holmes D.S."/>
        </authorList>
    </citation>
    <scope>NUCLEOTIDE SEQUENCE</scope>
    <source>
        <strain evidence="1">S0AB</strain>
    </source>
</reference>
<dbReference type="Proteomes" id="UP001139263">
    <property type="component" value="Unassembled WGS sequence"/>
</dbReference>
<gene>
    <name evidence="1" type="ORF">MM817_03249</name>
</gene>
<accession>A0A9X1VBZ0</accession>
<protein>
    <submittedName>
        <fullName evidence="1">Uncharacterized protein</fullName>
    </submittedName>
</protein>